<feature type="transmembrane region" description="Helical" evidence="7">
    <location>
        <begin position="380"/>
        <end position="403"/>
    </location>
</feature>
<feature type="transmembrane region" description="Helical" evidence="7">
    <location>
        <begin position="444"/>
        <end position="465"/>
    </location>
</feature>
<feature type="transmembrane region" description="Helical" evidence="7">
    <location>
        <begin position="39"/>
        <end position="59"/>
    </location>
</feature>
<comment type="similarity">
    <text evidence="2">Belongs to the polysaccharide synthase family.</text>
</comment>
<feature type="transmembrane region" description="Helical" evidence="7">
    <location>
        <begin position="283"/>
        <end position="307"/>
    </location>
</feature>
<feature type="transmembrane region" description="Helical" evidence="7">
    <location>
        <begin position="170"/>
        <end position="191"/>
    </location>
</feature>
<keyword evidence="5 7" id="KW-1133">Transmembrane helix</keyword>
<comment type="caution">
    <text evidence="8">The sequence shown here is derived from an EMBL/GenBank/DDBJ whole genome shotgun (WGS) entry which is preliminary data.</text>
</comment>
<dbReference type="RefSeq" id="WP_229156735.1">
    <property type="nucleotide sequence ID" value="NZ_JAJEWP010000001.1"/>
</dbReference>
<proteinExistence type="inferred from homology"/>
<dbReference type="InterPro" id="IPR050833">
    <property type="entry name" value="Poly_Biosynth_Transport"/>
</dbReference>
<evidence type="ECO:0000256" key="3">
    <source>
        <dbReference type="ARBA" id="ARBA00022475"/>
    </source>
</evidence>
<sequence>MTNALSVAQRGVQWTTLSTLFRALLFVLQLAVASRFLNATALGIFALVQLTVMFFQLLMDLGVGQSVIHQQRTRRRHLNALGFMCFCVALGLAVGVYLLAPLVAFLFSSPGLVEPLRVAALVFVFSGWSRMNLAVLQKHMRFGAIASAEFMAVFISVMCSILLLLMGHGVYALIAGIVMNQGLLALFLWLFSGRKWFFSLPDNWTELRRYWHFGLYQSGANVVNFFNSQVDVILVGKLLGTEILGGYHLVRQLCFKPAMLINPVVTRVAYPYMAKMREHTDLATTYAMIVKLLSWVNFSLYAAMAVFAEPLIAVFFGPAWLHVTGLMQILAVWCLLRSAQNPVGALLMAVGKVRRSLWWNVALLLLFPASIAVGTQWGVIGVATALAATQFVAYFGHWWWLLFKTVGLSAGQYSLALARPASAALLCAACAVVLMRAFAIESPLWILLLGAVVWGLSWLVCIVIFEPQAARWLRLRIGS</sequence>
<accession>A0ABS8G2L0</accession>
<evidence type="ECO:0000256" key="5">
    <source>
        <dbReference type="ARBA" id="ARBA00022989"/>
    </source>
</evidence>
<feature type="transmembrane region" description="Helical" evidence="7">
    <location>
        <begin position="415"/>
        <end position="438"/>
    </location>
</feature>
<dbReference type="Proteomes" id="UP001520878">
    <property type="component" value="Unassembled WGS sequence"/>
</dbReference>
<feature type="transmembrane region" description="Helical" evidence="7">
    <location>
        <begin position="357"/>
        <end position="374"/>
    </location>
</feature>
<feature type="transmembrane region" description="Helical" evidence="7">
    <location>
        <begin position="319"/>
        <end position="336"/>
    </location>
</feature>
<dbReference type="CDD" id="cd13127">
    <property type="entry name" value="MATE_tuaB_like"/>
    <property type="match status" value="1"/>
</dbReference>
<evidence type="ECO:0000256" key="2">
    <source>
        <dbReference type="ARBA" id="ARBA00007430"/>
    </source>
</evidence>
<feature type="transmembrane region" description="Helical" evidence="7">
    <location>
        <begin position="80"/>
        <end position="104"/>
    </location>
</feature>
<dbReference type="PANTHER" id="PTHR30250:SF10">
    <property type="entry name" value="LIPOPOLYSACCHARIDE BIOSYNTHESIS PROTEIN WZXC"/>
    <property type="match status" value="1"/>
</dbReference>
<reference evidence="8 9" key="1">
    <citation type="submission" date="2021-10" db="EMBL/GenBank/DDBJ databases">
        <title>Draft genome of Aestuariibacter halophilus JC2043.</title>
        <authorList>
            <person name="Emsley S.A."/>
            <person name="Pfannmuller K.M."/>
            <person name="Ushijima B."/>
            <person name="Saw J.H."/>
            <person name="Videau P."/>
        </authorList>
    </citation>
    <scope>NUCLEOTIDE SEQUENCE [LARGE SCALE GENOMIC DNA]</scope>
    <source>
        <strain evidence="8 9">JC2043</strain>
    </source>
</reference>
<feature type="transmembrane region" description="Helical" evidence="7">
    <location>
        <begin position="142"/>
        <end position="164"/>
    </location>
</feature>
<keyword evidence="3" id="KW-1003">Cell membrane</keyword>
<dbReference type="NCBIfam" id="NF007773">
    <property type="entry name" value="PRK10459.1"/>
    <property type="match status" value="1"/>
</dbReference>
<name>A0ABS8G2L0_9ALTE</name>
<keyword evidence="9" id="KW-1185">Reference proteome</keyword>
<evidence type="ECO:0000313" key="9">
    <source>
        <dbReference type="Proteomes" id="UP001520878"/>
    </source>
</evidence>
<gene>
    <name evidence="8" type="ORF">LJ739_01025</name>
</gene>
<evidence type="ECO:0000256" key="7">
    <source>
        <dbReference type="SAM" id="Phobius"/>
    </source>
</evidence>
<organism evidence="8 9">
    <name type="scientific">Fluctibacter halophilus</name>
    <dbReference type="NCBI Taxonomy" id="226011"/>
    <lineage>
        <taxon>Bacteria</taxon>
        <taxon>Pseudomonadati</taxon>
        <taxon>Pseudomonadota</taxon>
        <taxon>Gammaproteobacteria</taxon>
        <taxon>Alteromonadales</taxon>
        <taxon>Alteromonadaceae</taxon>
        <taxon>Fluctibacter</taxon>
    </lineage>
</organism>
<comment type="subcellular location">
    <subcellularLocation>
        <location evidence="1">Cell membrane</location>
        <topology evidence="1">Multi-pass membrane protein</topology>
    </subcellularLocation>
</comment>
<keyword evidence="4 7" id="KW-0812">Transmembrane</keyword>
<keyword evidence="6 7" id="KW-0472">Membrane</keyword>
<protein>
    <submittedName>
        <fullName evidence="8">MOP flippase family protein</fullName>
    </submittedName>
</protein>
<dbReference type="Pfam" id="PF13440">
    <property type="entry name" value="Polysacc_synt_3"/>
    <property type="match status" value="1"/>
</dbReference>
<evidence type="ECO:0000256" key="1">
    <source>
        <dbReference type="ARBA" id="ARBA00004651"/>
    </source>
</evidence>
<evidence type="ECO:0000256" key="4">
    <source>
        <dbReference type="ARBA" id="ARBA00022692"/>
    </source>
</evidence>
<feature type="transmembrane region" description="Helical" evidence="7">
    <location>
        <begin position="116"/>
        <end position="135"/>
    </location>
</feature>
<evidence type="ECO:0000256" key="6">
    <source>
        <dbReference type="ARBA" id="ARBA00023136"/>
    </source>
</evidence>
<dbReference type="PANTHER" id="PTHR30250">
    <property type="entry name" value="PST FAMILY PREDICTED COLANIC ACID TRANSPORTER"/>
    <property type="match status" value="1"/>
</dbReference>
<dbReference type="EMBL" id="JAJEWP010000001">
    <property type="protein sequence ID" value="MCC2614819.1"/>
    <property type="molecule type" value="Genomic_DNA"/>
</dbReference>
<evidence type="ECO:0000313" key="8">
    <source>
        <dbReference type="EMBL" id="MCC2614819.1"/>
    </source>
</evidence>